<comment type="caution">
    <text evidence="4">Lacks conserved residue(s) required for the propagation of feature annotation.</text>
</comment>
<dbReference type="Pfam" id="PF01370">
    <property type="entry name" value="Epimerase"/>
    <property type="match status" value="1"/>
</dbReference>
<sequence length="333" mass="38214">MPEQPYIIVTGAAGFIGSCMVQYLNELGFHQLVLVDDFGIEAKRKNWEHKKYAHIVERYNLMDWLNDHQPAVACVVHLGARTDTTEFDYSIHEALNVQYSKEVWQYCTALNIPLIYASSAATYGDGALGYNDDHAVVAQLHPLNPYGVSKNEFDKWALAQEEQPPCWAGLKFFNVYGPNEYHKGRMASVIWHAFNQIRKEGVVKLFRSHKEGFKDGEQLRDFVYVKDVVKVMGWMMHVMLNGAWSAAKNGLYNLGTGKARSFNDLVKATFAGLDKAPNIVFIDMPEDIRDKYQYFTEANMQKLHHAGYTDDFYSLEEGVNDYVRHYLATMQYF</sequence>
<dbReference type="Proteomes" id="UP000198711">
    <property type="component" value="Unassembled WGS sequence"/>
</dbReference>
<feature type="binding site" evidence="4">
    <location>
        <position position="58"/>
    </location>
    <ligand>
        <name>NADP(+)</name>
        <dbReference type="ChEBI" id="CHEBI:58349"/>
    </ligand>
</feature>
<name>A0A8X8LDU8_9BACT</name>
<evidence type="ECO:0000256" key="4">
    <source>
        <dbReference type="HAMAP-Rule" id="MF_01601"/>
    </source>
</evidence>
<comment type="subunit">
    <text evidence="4">Homopentamer.</text>
</comment>
<dbReference type="GO" id="GO:0050661">
    <property type="term" value="F:NADP binding"/>
    <property type="evidence" value="ECO:0007669"/>
    <property type="project" value="InterPro"/>
</dbReference>
<comment type="pathway">
    <text evidence="4">Nucleotide-sugar biosynthesis; ADP-L-glycero-beta-D-manno-heptose biosynthesis; ADP-L-glycero-beta-D-manno-heptose from D-glycero-beta-D-manno-heptose 7-phosphate: step 4/4.</text>
</comment>
<feature type="binding site" evidence="4">
    <location>
        <position position="174"/>
    </location>
    <ligand>
        <name>substrate</name>
    </ligand>
</feature>
<feature type="binding site" evidence="4">
    <location>
        <position position="192"/>
    </location>
    <ligand>
        <name>substrate</name>
    </ligand>
</feature>
<feature type="binding site" evidence="4">
    <location>
        <position position="175"/>
    </location>
    <ligand>
        <name>NADP(+)</name>
        <dbReference type="ChEBI" id="CHEBI:58349"/>
    </ligand>
</feature>
<dbReference type="Gene3D" id="3.40.50.720">
    <property type="entry name" value="NAD(P)-binding Rossmann-like Domain"/>
    <property type="match status" value="1"/>
</dbReference>
<proteinExistence type="inferred from homology"/>
<feature type="binding site" evidence="4">
    <location>
        <begin position="78"/>
        <end position="82"/>
    </location>
    <ligand>
        <name>NADP(+)</name>
        <dbReference type="ChEBI" id="CHEBI:58349"/>
    </ligand>
</feature>
<feature type="domain" description="NAD-dependent epimerase/dehydratase" evidence="5">
    <location>
        <begin position="7"/>
        <end position="238"/>
    </location>
</feature>
<feature type="binding site" evidence="4">
    <location>
        <position position="292"/>
    </location>
    <ligand>
        <name>substrate</name>
    </ligand>
</feature>
<feature type="binding site" evidence="4">
    <location>
        <begin position="15"/>
        <end position="16"/>
    </location>
    <ligand>
        <name>NADP(+)</name>
        <dbReference type="ChEBI" id="CHEBI:58349"/>
    </ligand>
</feature>
<dbReference type="GO" id="GO:0005975">
    <property type="term" value="P:carbohydrate metabolic process"/>
    <property type="evidence" value="ECO:0007669"/>
    <property type="project" value="UniProtKB-UniRule"/>
</dbReference>
<protein>
    <recommendedName>
        <fullName evidence="4">ADP-L-glycero-D-manno-heptose-6-epimerase</fullName>
        <ecNumber evidence="4">5.1.3.20</ecNumber>
    </recommendedName>
    <alternativeName>
        <fullName evidence="4">ADP-L-glycero-beta-D-manno-heptose-6-epimerase</fullName>
        <shortName evidence="4">ADP-glyceromanno-heptose 6-epimerase</shortName>
        <shortName evidence="4">ADP-hep 6-epimerase</shortName>
        <shortName evidence="4">AGME</shortName>
    </alternativeName>
</protein>
<dbReference type="GO" id="GO:0008712">
    <property type="term" value="F:ADP-glyceromanno-heptose 6-epimerase activity"/>
    <property type="evidence" value="ECO:0007669"/>
    <property type="project" value="UniProtKB-UniRule"/>
</dbReference>
<dbReference type="CDD" id="cd05248">
    <property type="entry name" value="ADP_GME_SDR_e"/>
    <property type="match status" value="1"/>
</dbReference>
<evidence type="ECO:0000256" key="3">
    <source>
        <dbReference type="ARBA" id="ARBA00023277"/>
    </source>
</evidence>
<dbReference type="HAMAP" id="MF_01601">
    <property type="entry name" value="Heptose_epimerase"/>
    <property type="match status" value="1"/>
</dbReference>
<feature type="binding site" evidence="4">
    <location>
        <position position="43"/>
    </location>
    <ligand>
        <name>NADP(+)</name>
        <dbReference type="ChEBI" id="CHEBI:58349"/>
    </ligand>
</feature>
<dbReference type="AlphaFoldDB" id="A0A8X8LDU8"/>
<comment type="similarity">
    <text evidence="4">Belongs to the NAD(P)-dependent epimerase/dehydratase family. HldD subfamily.</text>
</comment>
<evidence type="ECO:0000313" key="7">
    <source>
        <dbReference type="Proteomes" id="UP000198711"/>
    </source>
</evidence>
<keyword evidence="2 4" id="KW-0413">Isomerase</keyword>
<dbReference type="NCBIfam" id="TIGR02197">
    <property type="entry name" value="heptose_epim"/>
    <property type="match status" value="1"/>
</dbReference>
<dbReference type="InterPro" id="IPR011912">
    <property type="entry name" value="Heptose_epim"/>
</dbReference>
<comment type="domain">
    <text evidence="4">Contains a large N-terminal NADP-binding domain, and a smaller C-terminal substrate-binding domain.</text>
</comment>
<dbReference type="InterPro" id="IPR036291">
    <property type="entry name" value="NAD(P)-bd_dom_sf"/>
</dbReference>
<feature type="binding site" evidence="4">
    <location>
        <position position="183"/>
    </location>
    <ligand>
        <name>NADP(+)</name>
        <dbReference type="ChEBI" id="CHEBI:58349"/>
    </ligand>
</feature>
<dbReference type="InterPro" id="IPR001509">
    <property type="entry name" value="Epimerase_deHydtase"/>
</dbReference>
<feature type="binding site" evidence="4">
    <location>
        <begin position="206"/>
        <end position="209"/>
    </location>
    <ligand>
        <name>substrate</name>
    </ligand>
</feature>
<evidence type="ECO:0000256" key="1">
    <source>
        <dbReference type="ARBA" id="ARBA00022857"/>
    </source>
</evidence>
<reference evidence="6 7" key="1">
    <citation type="submission" date="2016-10" db="EMBL/GenBank/DDBJ databases">
        <authorList>
            <person name="Varghese N."/>
            <person name="Submissions S."/>
        </authorList>
    </citation>
    <scope>NUCLEOTIDE SEQUENCE [LARGE SCALE GENOMIC DNA]</scope>
    <source>
        <strain evidence="6 7">DSM 25353</strain>
    </source>
</reference>
<dbReference type="EMBL" id="FNNO01000002">
    <property type="protein sequence ID" value="SDW33009.1"/>
    <property type="molecule type" value="Genomic_DNA"/>
</dbReference>
<keyword evidence="7" id="KW-1185">Reference proteome</keyword>
<dbReference type="EC" id="5.1.3.20" evidence="4"/>
<evidence type="ECO:0000313" key="6">
    <source>
        <dbReference type="EMBL" id="SDW33009.1"/>
    </source>
</evidence>
<evidence type="ECO:0000256" key="2">
    <source>
        <dbReference type="ARBA" id="ARBA00023235"/>
    </source>
</evidence>
<feature type="binding site" evidence="4">
    <location>
        <position position="185"/>
    </location>
    <ligand>
        <name>substrate</name>
    </ligand>
</feature>
<accession>A0A8X8LDU8</accession>
<comment type="catalytic activity">
    <reaction evidence="4">
        <text>ADP-D-glycero-beta-D-manno-heptose = ADP-L-glycero-beta-D-manno-heptose</text>
        <dbReference type="Rhea" id="RHEA:17577"/>
        <dbReference type="ChEBI" id="CHEBI:59967"/>
        <dbReference type="ChEBI" id="CHEBI:61506"/>
        <dbReference type="EC" id="5.1.3.20"/>
    </reaction>
</comment>
<comment type="function">
    <text evidence="4">Catalyzes the interconversion between ADP-D-glycero-beta-D-manno-heptose and ADP-L-glycero-beta-D-manno-heptose via an epimerization at carbon 6 of the heptose.</text>
</comment>
<organism evidence="6 7">
    <name type="scientific">Hydrobacter penzbergensis</name>
    <dbReference type="NCBI Taxonomy" id="1235997"/>
    <lineage>
        <taxon>Bacteria</taxon>
        <taxon>Pseudomonadati</taxon>
        <taxon>Bacteroidota</taxon>
        <taxon>Chitinophagia</taxon>
        <taxon>Chitinophagales</taxon>
        <taxon>Chitinophagaceae</taxon>
        <taxon>Hydrobacter</taxon>
    </lineage>
</organism>
<keyword evidence="1 4" id="KW-0521">NADP</keyword>
<keyword evidence="3 4" id="KW-0119">Carbohydrate metabolism</keyword>
<feature type="binding site" evidence="4">
    <location>
        <position position="220"/>
    </location>
    <ligand>
        <name>substrate</name>
    </ligand>
</feature>
<dbReference type="RefSeq" id="WP_092722004.1">
    <property type="nucleotide sequence ID" value="NZ_FNNO01000002.1"/>
</dbReference>
<comment type="caution">
    <text evidence="6">The sequence shown here is derived from an EMBL/GenBank/DDBJ whole genome shotgun (WGS) entry which is preliminary data.</text>
</comment>
<feature type="binding site" evidence="4">
    <location>
        <begin position="36"/>
        <end position="37"/>
    </location>
    <ligand>
        <name>NADP(+)</name>
        <dbReference type="ChEBI" id="CHEBI:58349"/>
    </ligand>
</feature>
<feature type="binding site" evidence="4">
    <location>
        <position position="150"/>
    </location>
    <ligand>
        <name>NADP(+)</name>
        <dbReference type="ChEBI" id="CHEBI:58349"/>
    </ligand>
</feature>
<dbReference type="SUPFAM" id="SSF51735">
    <property type="entry name" value="NAD(P)-binding Rossmann-fold domains"/>
    <property type="match status" value="1"/>
</dbReference>
<gene>
    <name evidence="4" type="primary">hldD</name>
    <name evidence="6" type="ORF">SAMN05444410_1028</name>
</gene>
<feature type="active site" description="Proton acceptor" evidence="4">
    <location>
        <position position="146"/>
    </location>
</feature>
<evidence type="ECO:0000259" key="5">
    <source>
        <dbReference type="Pfam" id="PF01370"/>
    </source>
</evidence>
<comment type="cofactor">
    <cofactor evidence="4">
        <name>NADP(+)</name>
        <dbReference type="ChEBI" id="CHEBI:58349"/>
    </cofactor>
    <text evidence="4">Binds 1 NADP(+) per subunit.</text>
</comment>
<dbReference type="Gene3D" id="3.90.25.10">
    <property type="entry name" value="UDP-galactose 4-epimerase, domain 1"/>
    <property type="match status" value="1"/>
</dbReference>
<dbReference type="PANTHER" id="PTHR43103:SF3">
    <property type="entry name" value="ADP-L-GLYCERO-D-MANNO-HEPTOSE-6-EPIMERASE"/>
    <property type="match status" value="1"/>
</dbReference>
<dbReference type="PANTHER" id="PTHR43103">
    <property type="entry name" value="NUCLEOSIDE-DIPHOSPHATE-SUGAR EPIMERASE"/>
    <property type="match status" value="1"/>
</dbReference>
<feature type="active site" description="Proton acceptor" evidence="4">
    <location>
        <position position="183"/>
    </location>
</feature>